<evidence type="ECO:0000313" key="4">
    <source>
        <dbReference type="EMBL" id="QJE97237.1"/>
    </source>
</evidence>
<dbReference type="EMBL" id="CP051774">
    <property type="protein sequence ID" value="QJE97237.1"/>
    <property type="molecule type" value="Genomic_DNA"/>
</dbReference>
<name>A0A858RJY4_9BACT</name>
<dbReference type="KEGG" id="luo:HHL09_16055"/>
<dbReference type="Pfam" id="PF00675">
    <property type="entry name" value="Peptidase_M16"/>
    <property type="match status" value="2"/>
</dbReference>
<dbReference type="RefSeq" id="WP_169455637.1">
    <property type="nucleotide sequence ID" value="NZ_CP051774.1"/>
</dbReference>
<organism evidence="4 5">
    <name type="scientific">Luteolibacter luteus</name>
    <dbReference type="NCBI Taxonomy" id="2728835"/>
    <lineage>
        <taxon>Bacteria</taxon>
        <taxon>Pseudomonadati</taxon>
        <taxon>Verrucomicrobiota</taxon>
        <taxon>Verrucomicrobiia</taxon>
        <taxon>Verrucomicrobiales</taxon>
        <taxon>Verrucomicrobiaceae</taxon>
        <taxon>Luteolibacter</taxon>
    </lineage>
</organism>
<dbReference type="InterPro" id="IPR050361">
    <property type="entry name" value="MPP/UQCRC_Complex"/>
</dbReference>
<keyword evidence="5" id="KW-1185">Reference proteome</keyword>
<comment type="similarity">
    <text evidence="1">Belongs to the peptidase M16 family.</text>
</comment>
<feature type="domain" description="Peptidase M16 N-terminal" evidence="2">
    <location>
        <begin position="449"/>
        <end position="589"/>
    </location>
</feature>
<dbReference type="InterPro" id="IPR011765">
    <property type="entry name" value="Pept_M16_N"/>
</dbReference>
<dbReference type="InterPro" id="IPR007863">
    <property type="entry name" value="Peptidase_M16_C"/>
</dbReference>
<reference evidence="4 5" key="1">
    <citation type="submission" date="2020-04" db="EMBL/GenBank/DDBJ databases">
        <title>Luteolibacter sp. G-1-1-1 isolated from soil.</title>
        <authorList>
            <person name="Dahal R.H."/>
        </authorList>
    </citation>
    <scope>NUCLEOTIDE SEQUENCE [LARGE SCALE GENOMIC DNA]</scope>
    <source>
        <strain evidence="4 5">G-1-1-1</strain>
    </source>
</reference>
<proteinExistence type="inferred from homology"/>
<sequence>MDYPATAATLDSLPNGLTLILDPDPAAPVVSSQLWVETGSLHEGSLLGSGISHFLEHMVFKGGGRFGADELATTVQGAGGHWNAYTTFDRTVYYIDGPASGLETFLEVQAAMIFAPLIPEEEFEKEKDVIRREIDMGLDDPDDVASRLMFSTAFTADPRRHPVIGHRGLFDAITYADLTGYHRRRYTPDRCCLCISGDFDAAEVREKIEALFGGFVRGSGAEPVVPEDGVQLGPRRGRATFAVPASRVTLAWKIPPLGHPDVPAYELAAAVLGRGRSARLYRRLREERELALEISAWSWSQAGRDGIFAVSAEAEPEKRDELIAAILAELEELPSSAIDDELAKARRQIAASQFKTLTSASGRASDLASNWHEARDLDFTRRYLAALNATTAADVRRAVGKLTEDQLTISILDPEEAPAPAALKPASRHRPEPECITLPNGATLALLPDPRVPILTAQVAVRAGLVSETEATSGLNTLLASTLPQGTIRHSAAELAGRLESLGATLGAATGNNALLVQLSGLSPDVPVLLPLLAEVLAEPAFHGDSIEREKASQLASLRESLEDPLSTAFRLARHHLFKGQGYGLPALGTEESLANLNRLALSAHHSRHFQGRNLVIALAGDFDISEAKDLLAEGIGRLPEGSPWLPPAATTASDFEIEAYLPKKQAVLALAYPGCSALAPERFALRMIQEWCSDMAGPLFTRIREDLGLAYQVGATQFHGHDTGLFGFYMATDPSQVELAQAELSSEIAKIANNGIPEEAFERVRATVLSSLALGMQAPASIARLAAIDVLFGLPVTHHREAAGIFQKLSPGDVKSAAGALLEKAPVTVRVLPRE</sequence>
<dbReference type="SUPFAM" id="SSF63411">
    <property type="entry name" value="LuxS/MPP-like metallohydrolase"/>
    <property type="match status" value="4"/>
</dbReference>
<feature type="domain" description="Peptidase M16 C-terminal" evidence="3">
    <location>
        <begin position="173"/>
        <end position="348"/>
    </location>
</feature>
<dbReference type="PANTHER" id="PTHR11851:SF49">
    <property type="entry name" value="MITOCHONDRIAL-PROCESSING PEPTIDASE SUBUNIT ALPHA"/>
    <property type="match status" value="1"/>
</dbReference>
<protein>
    <submittedName>
        <fullName evidence="4">Insulinase family protein</fullName>
    </submittedName>
</protein>
<dbReference type="InterPro" id="IPR011249">
    <property type="entry name" value="Metalloenz_LuxS/M16"/>
</dbReference>
<accession>A0A858RJY4</accession>
<feature type="domain" description="Peptidase M16 N-terminal" evidence="2">
    <location>
        <begin position="22"/>
        <end position="164"/>
    </location>
</feature>
<dbReference type="AlphaFoldDB" id="A0A858RJY4"/>
<evidence type="ECO:0000259" key="3">
    <source>
        <dbReference type="Pfam" id="PF05193"/>
    </source>
</evidence>
<dbReference type="Proteomes" id="UP000501812">
    <property type="component" value="Chromosome"/>
</dbReference>
<feature type="domain" description="Peptidase M16 C-terminal" evidence="3">
    <location>
        <begin position="597"/>
        <end position="768"/>
    </location>
</feature>
<gene>
    <name evidence="4" type="ORF">HHL09_16055</name>
</gene>
<dbReference type="PANTHER" id="PTHR11851">
    <property type="entry name" value="METALLOPROTEASE"/>
    <property type="match status" value="1"/>
</dbReference>
<evidence type="ECO:0000313" key="5">
    <source>
        <dbReference type="Proteomes" id="UP000501812"/>
    </source>
</evidence>
<dbReference type="Gene3D" id="3.30.830.10">
    <property type="entry name" value="Metalloenzyme, LuxS/M16 peptidase-like"/>
    <property type="match status" value="4"/>
</dbReference>
<dbReference type="GO" id="GO:0046872">
    <property type="term" value="F:metal ion binding"/>
    <property type="evidence" value="ECO:0007669"/>
    <property type="project" value="InterPro"/>
</dbReference>
<dbReference type="Pfam" id="PF05193">
    <property type="entry name" value="Peptidase_M16_C"/>
    <property type="match status" value="2"/>
</dbReference>
<evidence type="ECO:0000256" key="1">
    <source>
        <dbReference type="ARBA" id="ARBA00007261"/>
    </source>
</evidence>
<evidence type="ECO:0000259" key="2">
    <source>
        <dbReference type="Pfam" id="PF00675"/>
    </source>
</evidence>